<protein>
    <submittedName>
        <fullName evidence="1">Uncharacterized protein</fullName>
    </submittedName>
</protein>
<accession>A0A8S1TTZ3</accession>
<dbReference type="EMBL" id="CAJJDP010000031">
    <property type="protein sequence ID" value="CAD8155760.1"/>
    <property type="molecule type" value="Genomic_DNA"/>
</dbReference>
<comment type="caution">
    <text evidence="1">The sequence shown here is derived from an EMBL/GenBank/DDBJ whole genome shotgun (WGS) entry which is preliminary data.</text>
</comment>
<reference evidence="1" key="1">
    <citation type="submission" date="2021-01" db="EMBL/GenBank/DDBJ databases">
        <authorList>
            <consortium name="Genoscope - CEA"/>
            <person name="William W."/>
        </authorList>
    </citation>
    <scope>NUCLEOTIDE SEQUENCE</scope>
</reference>
<keyword evidence="2" id="KW-1185">Reference proteome</keyword>
<organism evidence="1 2">
    <name type="scientific">Paramecium octaurelia</name>
    <dbReference type="NCBI Taxonomy" id="43137"/>
    <lineage>
        <taxon>Eukaryota</taxon>
        <taxon>Sar</taxon>
        <taxon>Alveolata</taxon>
        <taxon>Ciliophora</taxon>
        <taxon>Intramacronucleata</taxon>
        <taxon>Oligohymenophorea</taxon>
        <taxon>Peniculida</taxon>
        <taxon>Parameciidae</taxon>
        <taxon>Paramecium</taxon>
    </lineage>
</organism>
<dbReference type="Proteomes" id="UP000683925">
    <property type="component" value="Unassembled WGS sequence"/>
</dbReference>
<name>A0A8S1TTZ3_PAROT</name>
<sequence length="47" mass="5478">MGISQLNSLIINIKLLQFYLIQQYLISKTLHNKKDKQLKNLSSLMNS</sequence>
<dbReference type="AlphaFoldDB" id="A0A8S1TTZ3"/>
<evidence type="ECO:0000313" key="1">
    <source>
        <dbReference type="EMBL" id="CAD8155760.1"/>
    </source>
</evidence>
<gene>
    <name evidence="1" type="ORF">POCTA_138.1.T0310106</name>
</gene>
<proteinExistence type="predicted"/>
<evidence type="ECO:0000313" key="2">
    <source>
        <dbReference type="Proteomes" id="UP000683925"/>
    </source>
</evidence>